<feature type="region of interest" description="Disordered" evidence="1">
    <location>
        <begin position="1"/>
        <end position="41"/>
    </location>
</feature>
<accession>A0A5M3W249</accession>
<keyword evidence="3" id="KW-1185">Reference proteome</keyword>
<feature type="compositionally biased region" description="Basic and acidic residues" evidence="1">
    <location>
        <begin position="788"/>
        <end position="815"/>
    </location>
</feature>
<reference evidence="2 3" key="1">
    <citation type="submission" date="2019-10" db="EMBL/GenBank/DDBJ databases">
        <title>Whole genome shotgun sequence of Acrocarpospora corrugata NBRC 13972.</title>
        <authorList>
            <person name="Ichikawa N."/>
            <person name="Kimura A."/>
            <person name="Kitahashi Y."/>
            <person name="Komaki H."/>
            <person name="Oguchi A."/>
        </authorList>
    </citation>
    <scope>NUCLEOTIDE SEQUENCE [LARGE SCALE GENOMIC DNA]</scope>
    <source>
        <strain evidence="2 3">NBRC 13972</strain>
    </source>
</reference>
<sequence length="899" mass="99192">MSFPYGDPSRYKLPPSNQPTRSTRRKSGAPKAKPKKVEKRPLFRKVERTDFDFDDIEEFDDPPKPVADDIEDIEDFDDSPRPVKSRVVDEIEEFDDPPKPVVGVIDDEIEDFDEPLPKLKRRLSPDRRTLSLKDTGDRSGAKRVRLVDPRQVTSTVGSGGFGQAGSLSTTRQVPRIVSPSKKSIVIVDSDEEDPPKPLFSGLVIPESPPLTRRSSLVRGDDDLFGAPKPTITTSLRVKDRRTITTIPRPITTINLVDDDEPPAKAKLPATKTLNLVDDDEPRRPESGMLLDDEDDLGLLLSPGVRPSPILPVGYQKLRDLEPFRDLADLIGFVNDNEDLTAHLLSNPDDPLAQYWLAQARRVVPGDVAVLANQVENSPLVWRVIGTALNVSARDPDGVLAELCWLGARNPAVSRQVDKLATHLKRWNLDATFRQKLATLRRGQRIPDGVAVELASMKYGKWSTTRDSAQGWLQKSLTTRQEELLAKHKSHAAWLKELGEDPDLAYDRSLDRLADVITSFNGNRVCVAVIHNGREIGITANRPDDLMGADLESLLHASRAVGAEGERRIKAVLADLSSGRGGRQRLTKRSVARLEVRMRKAIAFLRTLEAEHGRIRVVPYNGPLPLAGNGKEQEVHAEMVALIIGLQNPGAKLGVGKLCCLKCWVMLQDVHPGVFNRLLATHMNTYPWPPSKLLEDGPTLERLYGSGAAPSTVREALSDRSRWPALASAFFGAQGLKGSDDTGYASSQEPSTPVPSSPVFPVLELDREPDLDDENYQNYLDEGVALTEQEQRASQDPTPNRRPDPRDEDGPPRKETPVSSLKSSPRSLVQSSPKSPPRSLVQSGFKPLSTLTKPPVKAPVKPAAKTPETTPDHRPLSTPAPTLGSSKKPTKKLRNRKTKQ</sequence>
<evidence type="ECO:0000313" key="3">
    <source>
        <dbReference type="Proteomes" id="UP000334990"/>
    </source>
</evidence>
<dbReference type="RefSeq" id="WP_155337670.1">
    <property type="nucleotide sequence ID" value="NZ_BAAABN010000029.1"/>
</dbReference>
<feature type="compositionally biased region" description="Polar residues" evidence="1">
    <location>
        <begin position="816"/>
        <end position="832"/>
    </location>
</feature>
<feature type="region of interest" description="Disordered" evidence="1">
    <location>
        <begin position="785"/>
        <end position="899"/>
    </location>
</feature>
<dbReference type="AlphaFoldDB" id="A0A5M3W249"/>
<evidence type="ECO:0000313" key="2">
    <source>
        <dbReference type="EMBL" id="GES01383.1"/>
    </source>
</evidence>
<dbReference type="EMBL" id="BLAD01000050">
    <property type="protein sequence ID" value="GES01383.1"/>
    <property type="molecule type" value="Genomic_DNA"/>
</dbReference>
<dbReference type="Proteomes" id="UP000334990">
    <property type="component" value="Unassembled WGS sequence"/>
</dbReference>
<comment type="caution">
    <text evidence="2">The sequence shown here is derived from an EMBL/GenBank/DDBJ whole genome shotgun (WGS) entry which is preliminary data.</text>
</comment>
<feature type="compositionally biased region" description="Basic residues" evidence="1">
    <location>
        <begin position="887"/>
        <end position="899"/>
    </location>
</feature>
<organism evidence="2 3">
    <name type="scientific">Acrocarpospora corrugata</name>
    <dbReference type="NCBI Taxonomy" id="35763"/>
    <lineage>
        <taxon>Bacteria</taxon>
        <taxon>Bacillati</taxon>
        <taxon>Actinomycetota</taxon>
        <taxon>Actinomycetes</taxon>
        <taxon>Streptosporangiales</taxon>
        <taxon>Streptosporangiaceae</taxon>
        <taxon>Acrocarpospora</taxon>
    </lineage>
</organism>
<protein>
    <submittedName>
        <fullName evidence="2">Uncharacterized protein</fullName>
    </submittedName>
</protein>
<proteinExistence type="predicted"/>
<feature type="region of interest" description="Disordered" evidence="1">
    <location>
        <begin position="116"/>
        <end position="144"/>
    </location>
</feature>
<feature type="region of interest" description="Disordered" evidence="1">
    <location>
        <begin position="737"/>
        <end position="759"/>
    </location>
</feature>
<name>A0A5M3W249_9ACTN</name>
<feature type="compositionally biased region" description="Low complexity" evidence="1">
    <location>
        <begin position="851"/>
        <end position="868"/>
    </location>
</feature>
<feature type="compositionally biased region" description="Basic and acidic residues" evidence="1">
    <location>
        <begin position="123"/>
        <end position="144"/>
    </location>
</feature>
<dbReference type="OrthoDB" id="3497618at2"/>
<evidence type="ECO:0000256" key="1">
    <source>
        <dbReference type="SAM" id="MobiDB-lite"/>
    </source>
</evidence>
<feature type="compositionally biased region" description="Basic residues" evidence="1">
    <location>
        <begin position="22"/>
        <end position="38"/>
    </location>
</feature>
<feature type="compositionally biased region" description="Acidic residues" evidence="1">
    <location>
        <begin position="68"/>
        <end position="77"/>
    </location>
</feature>
<feature type="region of interest" description="Disordered" evidence="1">
    <location>
        <begin position="54"/>
        <end position="82"/>
    </location>
</feature>
<gene>
    <name evidence="2" type="ORF">Acor_34470</name>
</gene>